<organism evidence="4 5">
    <name type="scientific">Gemmatirosa kalamazoonensis</name>
    <dbReference type="NCBI Taxonomy" id="861299"/>
    <lineage>
        <taxon>Bacteria</taxon>
        <taxon>Pseudomonadati</taxon>
        <taxon>Gemmatimonadota</taxon>
        <taxon>Gemmatimonadia</taxon>
        <taxon>Gemmatimonadales</taxon>
        <taxon>Gemmatimonadaceae</taxon>
        <taxon>Gemmatirosa</taxon>
    </lineage>
</organism>
<reference evidence="4 5" key="1">
    <citation type="journal article" date="2014" name="Genome Announc.">
        <title>Genome Sequence and Methylome of Soil Bacterium Gemmatirosa kalamazoonensis KBS708T, a Member of the Rarely Cultivated Gemmatimonadetes Phylum.</title>
        <authorList>
            <person name="Debruyn J.M."/>
            <person name="Radosevich M."/>
            <person name="Wommack K.E."/>
            <person name="Polson S.W."/>
            <person name="Hauser L.J."/>
            <person name="Fawaz M.N."/>
            <person name="Korlach J."/>
            <person name="Tsai Y.C."/>
        </authorList>
    </citation>
    <scope>NUCLEOTIDE SEQUENCE [LARGE SCALE GENOMIC DNA]</scope>
    <source>
        <strain evidence="4 5">KBS708</strain>
    </source>
</reference>
<dbReference type="InterPro" id="IPR001647">
    <property type="entry name" value="HTH_TetR"/>
</dbReference>
<dbReference type="OrthoDB" id="9789566at2"/>
<evidence type="ECO:0000256" key="2">
    <source>
        <dbReference type="PROSITE-ProRule" id="PRU00335"/>
    </source>
</evidence>
<dbReference type="STRING" id="861299.J421_1780"/>
<dbReference type="Proteomes" id="UP000019151">
    <property type="component" value="Chromosome"/>
</dbReference>
<dbReference type="GO" id="GO:0003700">
    <property type="term" value="F:DNA-binding transcription factor activity"/>
    <property type="evidence" value="ECO:0007669"/>
    <property type="project" value="TreeGrafter"/>
</dbReference>
<evidence type="ECO:0000313" key="4">
    <source>
        <dbReference type="EMBL" id="AHG89317.1"/>
    </source>
</evidence>
<dbReference type="GO" id="GO:0000976">
    <property type="term" value="F:transcription cis-regulatory region binding"/>
    <property type="evidence" value="ECO:0007669"/>
    <property type="project" value="TreeGrafter"/>
</dbReference>
<feature type="domain" description="HTH tetR-type" evidence="3">
    <location>
        <begin position="7"/>
        <end position="67"/>
    </location>
</feature>
<dbReference type="RefSeq" id="WP_025410820.1">
    <property type="nucleotide sequence ID" value="NZ_CP007128.1"/>
</dbReference>
<dbReference type="PATRIC" id="fig|861299.3.peg.1810"/>
<dbReference type="InParanoid" id="W0RFW1"/>
<keyword evidence="1 2" id="KW-0238">DNA-binding</keyword>
<dbReference type="PANTHER" id="PTHR30055">
    <property type="entry name" value="HTH-TYPE TRANSCRIPTIONAL REGULATOR RUTR"/>
    <property type="match status" value="1"/>
</dbReference>
<keyword evidence="5" id="KW-1185">Reference proteome</keyword>
<evidence type="ECO:0000313" key="5">
    <source>
        <dbReference type="Proteomes" id="UP000019151"/>
    </source>
</evidence>
<dbReference type="KEGG" id="gba:J421_1780"/>
<name>W0RFW1_9BACT</name>
<dbReference type="EMBL" id="CP007128">
    <property type="protein sequence ID" value="AHG89317.1"/>
    <property type="molecule type" value="Genomic_DNA"/>
</dbReference>
<evidence type="ECO:0000256" key="1">
    <source>
        <dbReference type="ARBA" id="ARBA00023125"/>
    </source>
</evidence>
<gene>
    <name evidence="4" type="ORF">J421_1780</name>
</gene>
<dbReference type="eggNOG" id="COG1309">
    <property type="taxonomic scope" value="Bacteria"/>
</dbReference>
<dbReference type="AlphaFoldDB" id="W0RFW1"/>
<dbReference type="InterPro" id="IPR009057">
    <property type="entry name" value="Homeodomain-like_sf"/>
</dbReference>
<sequence>MANPRDRDTEQRILDAAHAVFLRRGTAGARTQEIADEAGVNKALLHYYFRSKDRLAEAVFARIMRGLFPPLIALLGSDMEIEEKVRRFVAFELDALAKNPYVPAYLIAEMNQHPDRVPQLVKSLTGLELGGVVPKVRATLQKQIDARVAARTLRPIAAEQFVVNLISLCIFPFAARPLLCAALQLDAAGFRRLIEERKTALPAFFLDALRP</sequence>
<feature type="DNA-binding region" description="H-T-H motif" evidence="2">
    <location>
        <begin position="30"/>
        <end position="49"/>
    </location>
</feature>
<accession>W0RFW1</accession>
<proteinExistence type="predicted"/>
<dbReference type="InterPro" id="IPR050109">
    <property type="entry name" value="HTH-type_TetR-like_transc_reg"/>
</dbReference>
<dbReference type="SUPFAM" id="SSF46689">
    <property type="entry name" value="Homeodomain-like"/>
    <property type="match status" value="1"/>
</dbReference>
<evidence type="ECO:0000259" key="3">
    <source>
        <dbReference type="PROSITE" id="PS50977"/>
    </source>
</evidence>
<protein>
    <submittedName>
        <fullName evidence="4">Regulatory protein TetR</fullName>
    </submittedName>
</protein>
<dbReference type="Pfam" id="PF00440">
    <property type="entry name" value="TetR_N"/>
    <property type="match status" value="1"/>
</dbReference>
<dbReference type="PRINTS" id="PR00455">
    <property type="entry name" value="HTHTETR"/>
</dbReference>
<dbReference type="PROSITE" id="PS50977">
    <property type="entry name" value="HTH_TETR_2"/>
    <property type="match status" value="1"/>
</dbReference>
<dbReference type="HOGENOM" id="CLU_069356_1_4_0"/>
<dbReference type="Gene3D" id="1.10.357.10">
    <property type="entry name" value="Tetracycline Repressor, domain 2"/>
    <property type="match status" value="1"/>
</dbReference>
<dbReference type="PANTHER" id="PTHR30055:SF226">
    <property type="entry name" value="HTH-TYPE TRANSCRIPTIONAL REGULATOR PKSA"/>
    <property type="match status" value="1"/>
</dbReference>